<comment type="caution">
    <text evidence="1">The sequence shown here is derived from an EMBL/GenBank/DDBJ whole genome shotgun (WGS) entry which is preliminary data.</text>
</comment>
<reference evidence="1 2" key="1">
    <citation type="submission" date="2021-06" db="EMBL/GenBank/DDBJ databases">
        <title>Caerostris darwini draft genome.</title>
        <authorList>
            <person name="Kono N."/>
            <person name="Arakawa K."/>
        </authorList>
    </citation>
    <scope>NUCLEOTIDE SEQUENCE [LARGE SCALE GENOMIC DNA]</scope>
</reference>
<accession>A0AAV4RKD7</accession>
<dbReference type="EMBL" id="BPLQ01006191">
    <property type="protein sequence ID" value="GIY20592.1"/>
    <property type="molecule type" value="Genomic_DNA"/>
</dbReference>
<sequence length="197" mass="21878">MGHVSGGSGKGLELDVECDAGGRDFEVLLEATERNDSLENSCVGSSEFLDDITNVAPILQEHWKKPQRRTHPTRRWKVRISEVRPALGHNLFSGLNYDSDPAISLSCLGVGAKQQHHSKSTSQTKSGTNLKTSRKLVTIILDFFYPKHLTYKPPKGDTSVSNLSISFPTNPQPTNLADALLPLRHWHADQEFRLSAY</sequence>
<proteinExistence type="predicted"/>
<evidence type="ECO:0000313" key="1">
    <source>
        <dbReference type="EMBL" id="GIY20592.1"/>
    </source>
</evidence>
<dbReference type="Proteomes" id="UP001054837">
    <property type="component" value="Unassembled WGS sequence"/>
</dbReference>
<organism evidence="1 2">
    <name type="scientific">Caerostris darwini</name>
    <dbReference type="NCBI Taxonomy" id="1538125"/>
    <lineage>
        <taxon>Eukaryota</taxon>
        <taxon>Metazoa</taxon>
        <taxon>Ecdysozoa</taxon>
        <taxon>Arthropoda</taxon>
        <taxon>Chelicerata</taxon>
        <taxon>Arachnida</taxon>
        <taxon>Araneae</taxon>
        <taxon>Araneomorphae</taxon>
        <taxon>Entelegynae</taxon>
        <taxon>Araneoidea</taxon>
        <taxon>Araneidae</taxon>
        <taxon>Caerostris</taxon>
    </lineage>
</organism>
<keyword evidence="2" id="KW-1185">Reference proteome</keyword>
<protein>
    <submittedName>
        <fullName evidence="1">Uncharacterized protein</fullName>
    </submittedName>
</protein>
<gene>
    <name evidence="1" type="ORF">CDAR_580811</name>
</gene>
<dbReference type="AlphaFoldDB" id="A0AAV4RKD7"/>
<name>A0AAV4RKD7_9ARAC</name>
<evidence type="ECO:0000313" key="2">
    <source>
        <dbReference type="Proteomes" id="UP001054837"/>
    </source>
</evidence>